<evidence type="ECO:0000313" key="1">
    <source>
        <dbReference type="Proteomes" id="UP001652661"/>
    </source>
</evidence>
<organism evidence="1 2">
    <name type="scientific">Drosophila kikkawai</name>
    <name type="common">Fruit fly</name>
    <dbReference type="NCBI Taxonomy" id="30033"/>
    <lineage>
        <taxon>Eukaryota</taxon>
        <taxon>Metazoa</taxon>
        <taxon>Ecdysozoa</taxon>
        <taxon>Arthropoda</taxon>
        <taxon>Hexapoda</taxon>
        <taxon>Insecta</taxon>
        <taxon>Pterygota</taxon>
        <taxon>Neoptera</taxon>
        <taxon>Endopterygota</taxon>
        <taxon>Diptera</taxon>
        <taxon>Brachycera</taxon>
        <taxon>Muscomorpha</taxon>
        <taxon>Ephydroidea</taxon>
        <taxon>Drosophilidae</taxon>
        <taxon>Drosophila</taxon>
        <taxon>Sophophora</taxon>
    </lineage>
</organism>
<dbReference type="Proteomes" id="UP001652661">
    <property type="component" value="Chromosome 2L"/>
</dbReference>
<evidence type="ECO:0000313" key="2">
    <source>
        <dbReference type="RefSeq" id="XP_017025483.1"/>
    </source>
</evidence>
<reference evidence="2" key="2">
    <citation type="submission" date="2025-08" db="UniProtKB">
        <authorList>
            <consortium name="RefSeq"/>
        </authorList>
    </citation>
    <scope>IDENTIFICATION</scope>
    <source>
        <strain evidence="2">14028-0561.14</strain>
        <tissue evidence="2">Whole fly</tissue>
    </source>
</reference>
<dbReference type="GeneID" id="108076946"/>
<name>A0A6P4ISP1_DROKI</name>
<accession>A0A6P4ISP1</accession>
<protein>
    <submittedName>
        <fullName evidence="2">Uncharacterized protein</fullName>
    </submittedName>
</protein>
<proteinExistence type="predicted"/>
<keyword evidence="1" id="KW-1185">Reference proteome</keyword>
<dbReference type="AlphaFoldDB" id="A0A6P4ISP1"/>
<sequence>MKMNEEVIYTDQLLHHRCVSSQIEKTRDSWNRTASWYPEAQKQFYDRYAEIYTESLEKYGNDTYEYYARRNRLRDEYLVNTRAARAQNRRETEISMDHIKRCRASPTTNGEYGRIQPMRLFYCFP</sequence>
<dbReference type="OrthoDB" id="7813456at2759"/>
<reference evidence="1" key="1">
    <citation type="submission" date="2025-05" db="UniProtKB">
        <authorList>
            <consortium name="RefSeq"/>
        </authorList>
    </citation>
    <scope>NUCLEOTIDE SEQUENCE [LARGE SCALE GENOMIC DNA]</scope>
    <source>
        <strain evidence="1">14028-0561.14</strain>
    </source>
</reference>
<dbReference type="RefSeq" id="XP_017025483.1">
    <property type="nucleotide sequence ID" value="XM_017169994.3"/>
</dbReference>
<gene>
    <name evidence="2" type="primary">LOC108076946</name>
</gene>